<evidence type="ECO:0000256" key="1">
    <source>
        <dbReference type="SAM" id="SignalP"/>
    </source>
</evidence>
<dbReference type="RefSeq" id="WP_183305895.1">
    <property type="nucleotide sequence ID" value="NZ_JACIEP010000002.1"/>
</dbReference>
<feature type="chain" id="PRO_5032916589" description="DUF4832 domain-containing protein" evidence="1">
    <location>
        <begin position="25"/>
        <end position="525"/>
    </location>
</feature>
<dbReference type="EMBL" id="JACIEP010000002">
    <property type="protein sequence ID" value="MBB4034971.1"/>
    <property type="molecule type" value="Genomic_DNA"/>
</dbReference>
<sequence length="525" mass="59654">MKNINIKILISCALAALLCLTLHACSDDDNTDQGNNYPGTTLVKTNYSRSKILRNPLNGWVMYAARTAEPSYWDTEYYVPDLGKKVKVIDYASACYVRTSWASLNPSDGVYTWKDKNTQIGRLIQGALERGVPIAFRIVVDGRDQGANTPDFVFDAGAKYYLENSNYPTRKTPYPQDPVFQQYYTKLIEALAADFNDGELCAFIDAYGLGKWGEAHNVIYEDPNTSTGENTERLKEEVFEWITDLYTRCFTNVPLVINYHRVVGHPASDGAVNVNTEKLLNMAINKGYSLRQDAFGMTDYYKDWEKNFAKTWNYKRPIIMEGGWITDPGHSHRPETDSSGKYRAGHPEDVRQGEFDASLEAKVNMMDFRAGYETETWFALSFSLVQRFNAEGGYRLYPDRVYLPESVNRGTEITIAHRWRNMGWGYFPNNIPQWNYRYKVAFALLDSGDNVKEVIVDSTSEPSNWLKDTPALYELKTSVDLPAGSYKWAVAIVDTKKDNQPAIQLAVNEDITADGWAKLLDVQVK</sequence>
<organism evidence="2 3">
    <name type="scientific">Dysgonomonas hofstadii</name>
    <dbReference type="NCBI Taxonomy" id="637886"/>
    <lineage>
        <taxon>Bacteria</taxon>
        <taxon>Pseudomonadati</taxon>
        <taxon>Bacteroidota</taxon>
        <taxon>Bacteroidia</taxon>
        <taxon>Bacteroidales</taxon>
        <taxon>Dysgonomonadaceae</taxon>
        <taxon>Dysgonomonas</taxon>
    </lineage>
</organism>
<name>A0A840CIE9_9BACT</name>
<feature type="signal peptide" evidence="1">
    <location>
        <begin position="1"/>
        <end position="24"/>
    </location>
</feature>
<gene>
    <name evidence="2" type="ORF">GGR21_000858</name>
</gene>
<evidence type="ECO:0008006" key="4">
    <source>
        <dbReference type="Google" id="ProtNLM"/>
    </source>
</evidence>
<dbReference type="Gene3D" id="3.20.20.80">
    <property type="entry name" value="Glycosidases"/>
    <property type="match status" value="1"/>
</dbReference>
<keyword evidence="3" id="KW-1185">Reference proteome</keyword>
<reference evidence="2 3" key="1">
    <citation type="submission" date="2020-08" db="EMBL/GenBank/DDBJ databases">
        <title>Genomic Encyclopedia of Type Strains, Phase IV (KMG-IV): sequencing the most valuable type-strain genomes for metagenomic binning, comparative biology and taxonomic classification.</title>
        <authorList>
            <person name="Goeker M."/>
        </authorList>
    </citation>
    <scope>NUCLEOTIDE SEQUENCE [LARGE SCALE GENOMIC DNA]</scope>
    <source>
        <strain evidence="2 3">DSM 104969</strain>
    </source>
</reference>
<evidence type="ECO:0000313" key="2">
    <source>
        <dbReference type="EMBL" id="MBB4034971.1"/>
    </source>
</evidence>
<dbReference type="SUPFAM" id="SSF51445">
    <property type="entry name" value="(Trans)glycosidases"/>
    <property type="match status" value="1"/>
</dbReference>
<dbReference type="Proteomes" id="UP000555103">
    <property type="component" value="Unassembled WGS sequence"/>
</dbReference>
<dbReference type="InterPro" id="IPR017853">
    <property type="entry name" value="GH"/>
</dbReference>
<dbReference type="AlphaFoldDB" id="A0A840CIE9"/>
<protein>
    <recommendedName>
        <fullName evidence="4">DUF4832 domain-containing protein</fullName>
    </recommendedName>
</protein>
<accession>A0A840CIE9</accession>
<keyword evidence="1" id="KW-0732">Signal</keyword>
<comment type="caution">
    <text evidence="2">The sequence shown here is derived from an EMBL/GenBank/DDBJ whole genome shotgun (WGS) entry which is preliminary data.</text>
</comment>
<evidence type="ECO:0000313" key="3">
    <source>
        <dbReference type="Proteomes" id="UP000555103"/>
    </source>
</evidence>
<proteinExistence type="predicted"/>